<dbReference type="Pfam" id="PF13639">
    <property type="entry name" value="zf-RING_2"/>
    <property type="match status" value="1"/>
</dbReference>
<evidence type="ECO:0000256" key="4">
    <source>
        <dbReference type="PROSITE-ProRule" id="PRU00175"/>
    </source>
</evidence>
<reference evidence="6" key="1">
    <citation type="journal article" date="2014" name="PLoS Negl. Trop. Dis.">
        <title>Identification and characterization of seminal fluid proteins in the Asian tiger mosquito, Aedes albopictus.</title>
        <authorList>
            <person name="Boes K.E."/>
            <person name="Ribeiro J.M."/>
            <person name="Wong A."/>
            <person name="Harrington L.C."/>
            <person name="Wolfner M.F."/>
            <person name="Sirot L.K."/>
        </authorList>
    </citation>
    <scope>NUCLEOTIDE SEQUENCE</scope>
    <source>
        <tissue evidence="6">Reproductive organs</tissue>
    </source>
</reference>
<dbReference type="PANTHER" id="PTHR45931">
    <property type="entry name" value="SI:CH211-59O9.10"/>
    <property type="match status" value="1"/>
</dbReference>
<feature type="domain" description="RING-type" evidence="5">
    <location>
        <begin position="201"/>
        <end position="239"/>
    </location>
</feature>
<dbReference type="VEuPathDB" id="VectorBase:AALC636_019030"/>
<dbReference type="PANTHER" id="PTHR45931:SF3">
    <property type="entry name" value="RING ZINC FINGER-CONTAINING PROTEIN"/>
    <property type="match status" value="1"/>
</dbReference>
<protein>
    <recommendedName>
        <fullName evidence="5">RING-type domain-containing protein</fullName>
    </recommendedName>
</protein>
<dbReference type="InterPro" id="IPR001841">
    <property type="entry name" value="Znf_RING"/>
</dbReference>
<dbReference type="PROSITE" id="PS50089">
    <property type="entry name" value="ZF_RING_2"/>
    <property type="match status" value="1"/>
</dbReference>
<dbReference type="VEuPathDB" id="VectorBase:AALF023187"/>
<evidence type="ECO:0000256" key="3">
    <source>
        <dbReference type="ARBA" id="ARBA00022833"/>
    </source>
</evidence>
<keyword evidence="2 4" id="KW-0863">Zinc-finger</keyword>
<accession>A0A023EKV2</accession>
<dbReference type="SUPFAM" id="SSF57850">
    <property type="entry name" value="RING/U-box"/>
    <property type="match status" value="1"/>
</dbReference>
<evidence type="ECO:0000259" key="5">
    <source>
        <dbReference type="PROSITE" id="PS50089"/>
    </source>
</evidence>
<name>A0A023EKV2_AEDAL</name>
<dbReference type="InterPro" id="IPR013083">
    <property type="entry name" value="Znf_RING/FYVE/PHD"/>
</dbReference>
<evidence type="ECO:0000256" key="2">
    <source>
        <dbReference type="ARBA" id="ARBA00022771"/>
    </source>
</evidence>
<organism evidence="6">
    <name type="scientific">Aedes albopictus</name>
    <name type="common">Asian tiger mosquito</name>
    <name type="synonym">Stegomyia albopicta</name>
    <dbReference type="NCBI Taxonomy" id="7160"/>
    <lineage>
        <taxon>Eukaryota</taxon>
        <taxon>Metazoa</taxon>
        <taxon>Ecdysozoa</taxon>
        <taxon>Arthropoda</taxon>
        <taxon>Hexapoda</taxon>
        <taxon>Insecta</taxon>
        <taxon>Pterygota</taxon>
        <taxon>Neoptera</taxon>
        <taxon>Endopterygota</taxon>
        <taxon>Diptera</taxon>
        <taxon>Nematocera</taxon>
        <taxon>Culicoidea</taxon>
        <taxon>Culicidae</taxon>
        <taxon>Culicinae</taxon>
        <taxon>Aedini</taxon>
        <taxon>Aedes</taxon>
        <taxon>Stegomyia</taxon>
    </lineage>
</organism>
<keyword evidence="3" id="KW-0862">Zinc</keyword>
<dbReference type="Pfam" id="PF05605">
    <property type="entry name" value="zf-Di19"/>
    <property type="match status" value="1"/>
</dbReference>
<keyword evidence="1" id="KW-0479">Metal-binding</keyword>
<dbReference type="SMART" id="SM00184">
    <property type="entry name" value="RING"/>
    <property type="match status" value="1"/>
</dbReference>
<dbReference type="VEuPathDB" id="VectorBase:AALFPA_065037"/>
<dbReference type="GO" id="GO:0061630">
    <property type="term" value="F:ubiquitin protein ligase activity"/>
    <property type="evidence" value="ECO:0007669"/>
    <property type="project" value="TreeGrafter"/>
</dbReference>
<dbReference type="AlphaFoldDB" id="A0A023EKV2"/>
<dbReference type="InterPro" id="IPR008598">
    <property type="entry name" value="Di19_Zn-bd"/>
</dbReference>
<dbReference type="Gene3D" id="3.30.40.10">
    <property type="entry name" value="Zinc/RING finger domain, C3HC4 (zinc finger)"/>
    <property type="match status" value="1"/>
</dbReference>
<dbReference type="GO" id="GO:0006511">
    <property type="term" value="P:ubiquitin-dependent protein catabolic process"/>
    <property type="evidence" value="ECO:0007669"/>
    <property type="project" value="TreeGrafter"/>
</dbReference>
<dbReference type="EMBL" id="GAPW01003782">
    <property type="protein sequence ID" value="JAC09816.1"/>
    <property type="molecule type" value="mRNA"/>
</dbReference>
<dbReference type="GO" id="GO:0008270">
    <property type="term" value="F:zinc ion binding"/>
    <property type="evidence" value="ECO:0007669"/>
    <property type="project" value="UniProtKB-KW"/>
</dbReference>
<sequence>MQTSAALRPVDQCRHRFRCLHCSDTNIFCDCYSNCHKDHPRQPLVTDEYLLNQYGSKSDYAEYSEISVFNCPYCDKQKLSVGTLYDHITLEHLDVPFDVRCPICVCFGSNNSLIKNIHLSKHIVDDHSVTMEQYHEQILIYDTHCNDERELLIFLASTLPPTYHAGGEEYEIEPEIAAARSTPQTHQVASSNAPRTIASTCSICLDMIVSARVLPCQHRFHAACIELWMRQSATCPVCRKPT</sequence>
<proteinExistence type="evidence at transcript level"/>
<dbReference type="STRING" id="7160.A0A023EKV2"/>
<evidence type="ECO:0000313" key="6">
    <source>
        <dbReference type="EMBL" id="JAC09816.1"/>
    </source>
</evidence>
<dbReference type="GO" id="GO:0005634">
    <property type="term" value="C:nucleus"/>
    <property type="evidence" value="ECO:0007669"/>
    <property type="project" value="TreeGrafter"/>
</dbReference>
<dbReference type="InterPro" id="IPR051834">
    <property type="entry name" value="RING_finger_E3_ligase"/>
</dbReference>
<evidence type="ECO:0000256" key="1">
    <source>
        <dbReference type="ARBA" id="ARBA00022723"/>
    </source>
</evidence>